<organism evidence="1">
    <name type="scientific">hydrothermal vent metagenome</name>
    <dbReference type="NCBI Taxonomy" id="652676"/>
    <lineage>
        <taxon>unclassified sequences</taxon>
        <taxon>metagenomes</taxon>
        <taxon>ecological metagenomes</taxon>
    </lineage>
</organism>
<gene>
    <name evidence="1" type="ORF">MNBD_GAMMA19-171</name>
</gene>
<sequence length="52" mass="5821">MGGRSDADLFKVIKEGGLAIDKSVLMPPWRDSLSDDEIHDLVKYLRKLCQCG</sequence>
<dbReference type="SUPFAM" id="SSF46626">
    <property type="entry name" value="Cytochrome c"/>
    <property type="match status" value="1"/>
</dbReference>
<evidence type="ECO:0008006" key="2">
    <source>
        <dbReference type="Google" id="ProtNLM"/>
    </source>
</evidence>
<dbReference type="AlphaFoldDB" id="A0A3B1BLT6"/>
<protein>
    <recommendedName>
        <fullName evidence="2">Cytochrome c domain-containing protein</fullName>
    </recommendedName>
</protein>
<accession>A0A3B1BLT6</accession>
<dbReference type="GO" id="GO:0009055">
    <property type="term" value="F:electron transfer activity"/>
    <property type="evidence" value="ECO:0007669"/>
    <property type="project" value="InterPro"/>
</dbReference>
<dbReference type="EMBL" id="UOFV01000546">
    <property type="protein sequence ID" value="VAX05697.1"/>
    <property type="molecule type" value="Genomic_DNA"/>
</dbReference>
<name>A0A3B1BLT6_9ZZZZ</name>
<dbReference type="Gene3D" id="1.10.760.10">
    <property type="entry name" value="Cytochrome c-like domain"/>
    <property type="match status" value="1"/>
</dbReference>
<dbReference type="InterPro" id="IPR036909">
    <property type="entry name" value="Cyt_c-like_dom_sf"/>
</dbReference>
<dbReference type="GO" id="GO:0020037">
    <property type="term" value="F:heme binding"/>
    <property type="evidence" value="ECO:0007669"/>
    <property type="project" value="InterPro"/>
</dbReference>
<reference evidence="1" key="1">
    <citation type="submission" date="2018-06" db="EMBL/GenBank/DDBJ databases">
        <authorList>
            <person name="Zhirakovskaya E."/>
        </authorList>
    </citation>
    <scope>NUCLEOTIDE SEQUENCE</scope>
</reference>
<evidence type="ECO:0000313" key="1">
    <source>
        <dbReference type="EMBL" id="VAX05697.1"/>
    </source>
</evidence>
<proteinExistence type="predicted"/>